<feature type="compositionally biased region" description="Polar residues" evidence="1">
    <location>
        <begin position="322"/>
        <end position="331"/>
    </location>
</feature>
<gene>
    <name evidence="2" type="ORF">BB560_005037</name>
</gene>
<dbReference type="STRING" id="133381.A0A2T9Z7K6"/>
<protein>
    <submittedName>
        <fullName evidence="2">Uncharacterized protein</fullName>
    </submittedName>
</protein>
<comment type="caution">
    <text evidence="2">The sequence shown here is derived from an EMBL/GenBank/DDBJ whole genome shotgun (WGS) entry which is preliminary data.</text>
</comment>
<evidence type="ECO:0000256" key="1">
    <source>
        <dbReference type="SAM" id="MobiDB-lite"/>
    </source>
</evidence>
<sequence>KTSSHKLPRETQKIKAGKHPGSGSVEKPSPNLTYASISNRFQDPEILKTRKHSSLNHVVHIHRFLIKVILHVPGKNSCEISAMIDSGASGMFIIKKTAKMYAIPLEPKHEPFQVEFIDGTPLTEGLITHHTKPLKLQVMDTHWETASFDLLNCSHADITSPNLQSELSITKKARWIPVPQKNNYSQDNHQHDNHSKDNYSQDNHQKDNHSHKNQDQDGHSPYNHSQDKHYRDNHSQCNHIQDKHYQDNHSQDKHQKDNNTHKNQDQDSHSSYNHYKHYQDNYSQGKHQKDNNTHDNHQQDNYSHGNQDQDSDSPDNPNQDNHSLIDNSQGGYSHKLTKNGQTNITKEIPS</sequence>
<dbReference type="Proteomes" id="UP000245609">
    <property type="component" value="Unassembled WGS sequence"/>
</dbReference>
<feature type="region of interest" description="Disordered" evidence="1">
    <location>
        <begin position="180"/>
        <end position="350"/>
    </location>
</feature>
<organism evidence="2 3">
    <name type="scientific">Smittium megazygosporum</name>
    <dbReference type="NCBI Taxonomy" id="133381"/>
    <lineage>
        <taxon>Eukaryota</taxon>
        <taxon>Fungi</taxon>
        <taxon>Fungi incertae sedis</taxon>
        <taxon>Zoopagomycota</taxon>
        <taxon>Kickxellomycotina</taxon>
        <taxon>Harpellomycetes</taxon>
        <taxon>Harpellales</taxon>
        <taxon>Legeriomycetaceae</taxon>
        <taxon>Smittium</taxon>
    </lineage>
</organism>
<feature type="non-terminal residue" evidence="2">
    <location>
        <position position="1"/>
    </location>
</feature>
<feature type="compositionally biased region" description="Polar residues" evidence="1">
    <location>
        <begin position="338"/>
        <end position="350"/>
    </location>
</feature>
<feature type="compositionally biased region" description="Basic and acidic residues" evidence="1">
    <location>
        <begin position="287"/>
        <end position="298"/>
    </location>
</feature>
<feature type="compositionally biased region" description="Basic and acidic residues" evidence="1">
    <location>
        <begin position="225"/>
        <end position="268"/>
    </location>
</feature>
<dbReference type="EMBL" id="MBFS01001881">
    <property type="protein sequence ID" value="PVV00578.1"/>
    <property type="molecule type" value="Genomic_DNA"/>
</dbReference>
<evidence type="ECO:0000313" key="2">
    <source>
        <dbReference type="EMBL" id="PVV00578.1"/>
    </source>
</evidence>
<dbReference type="OrthoDB" id="3267566at2759"/>
<name>A0A2T9Z7K6_9FUNG</name>
<evidence type="ECO:0000313" key="3">
    <source>
        <dbReference type="Proteomes" id="UP000245609"/>
    </source>
</evidence>
<feature type="compositionally biased region" description="Basic and acidic residues" evidence="1">
    <location>
        <begin position="188"/>
        <end position="218"/>
    </location>
</feature>
<reference evidence="2 3" key="1">
    <citation type="journal article" date="2018" name="MBio">
        <title>Comparative Genomics Reveals the Core Gene Toolbox for the Fungus-Insect Symbiosis.</title>
        <authorList>
            <person name="Wang Y."/>
            <person name="Stata M."/>
            <person name="Wang W."/>
            <person name="Stajich J.E."/>
            <person name="White M.M."/>
            <person name="Moncalvo J.M."/>
        </authorList>
    </citation>
    <scope>NUCLEOTIDE SEQUENCE [LARGE SCALE GENOMIC DNA]</scope>
    <source>
        <strain evidence="2 3">SC-DP-2</strain>
    </source>
</reference>
<proteinExistence type="predicted"/>
<feature type="region of interest" description="Disordered" evidence="1">
    <location>
        <begin position="1"/>
        <end position="31"/>
    </location>
</feature>
<keyword evidence="3" id="KW-1185">Reference proteome</keyword>
<accession>A0A2T9Z7K6</accession>
<feature type="non-terminal residue" evidence="2">
    <location>
        <position position="350"/>
    </location>
</feature>
<dbReference type="CDD" id="cd00303">
    <property type="entry name" value="retropepsin_like"/>
    <property type="match status" value="1"/>
</dbReference>
<dbReference type="AlphaFoldDB" id="A0A2T9Z7K6"/>